<dbReference type="Gene3D" id="2.30.110.10">
    <property type="entry name" value="Electron Transport, Fmn-binding Protein, Chain A"/>
    <property type="match status" value="1"/>
</dbReference>
<comment type="cofactor">
    <cofactor evidence="1">
        <name>FMN</name>
        <dbReference type="ChEBI" id="CHEBI:58210"/>
    </cofactor>
</comment>
<dbReference type="EMBL" id="SNXI01000007">
    <property type="protein sequence ID" value="TDP33284.1"/>
    <property type="molecule type" value="Genomic_DNA"/>
</dbReference>
<comment type="similarity">
    <text evidence="4">Belongs to the flavoredoxin family.</text>
</comment>
<dbReference type="Proteomes" id="UP000295531">
    <property type="component" value="Unassembled WGS sequence"/>
</dbReference>
<protein>
    <submittedName>
        <fullName evidence="6">Flavin reductase (DIM6/NTAB) family NADH-FMN oxidoreductase RutF</fullName>
    </submittedName>
</protein>
<accession>A0A4R6P5Z0</accession>
<dbReference type="OrthoDB" id="5293996at2"/>
<evidence type="ECO:0000313" key="7">
    <source>
        <dbReference type="Proteomes" id="UP000295531"/>
    </source>
</evidence>
<feature type="domain" description="Flavin reductase like" evidence="5">
    <location>
        <begin position="24"/>
        <end position="169"/>
    </location>
</feature>
<reference evidence="6 7" key="1">
    <citation type="submission" date="2019-03" db="EMBL/GenBank/DDBJ databases">
        <title>Freshwater and sediment microbial communities from various areas in North America, analyzing microbe dynamics in response to fracking.</title>
        <authorList>
            <person name="Lamendella R."/>
        </authorList>
    </citation>
    <scope>NUCLEOTIDE SEQUENCE [LARGE SCALE GENOMIC DNA]</scope>
    <source>
        <strain evidence="6 7">18_TX</strain>
    </source>
</reference>
<dbReference type="RefSeq" id="WP_133539611.1">
    <property type="nucleotide sequence ID" value="NZ_SNXI01000007.1"/>
</dbReference>
<organism evidence="6 7">
    <name type="scientific">Idiomarina aquatica</name>
    <dbReference type="NCBI Taxonomy" id="1327752"/>
    <lineage>
        <taxon>Bacteria</taxon>
        <taxon>Pseudomonadati</taxon>
        <taxon>Pseudomonadota</taxon>
        <taxon>Gammaproteobacteria</taxon>
        <taxon>Alteromonadales</taxon>
        <taxon>Idiomarinaceae</taxon>
        <taxon>Idiomarina</taxon>
    </lineage>
</organism>
<dbReference type="AlphaFoldDB" id="A0A4R6P5Z0"/>
<dbReference type="PANTHER" id="PTHR33798:SF5">
    <property type="entry name" value="FLAVIN REDUCTASE LIKE DOMAIN-CONTAINING PROTEIN"/>
    <property type="match status" value="1"/>
</dbReference>
<evidence type="ECO:0000256" key="4">
    <source>
        <dbReference type="ARBA" id="ARBA00038054"/>
    </source>
</evidence>
<name>A0A4R6P5Z0_9GAMM</name>
<evidence type="ECO:0000256" key="3">
    <source>
        <dbReference type="ARBA" id="ARBA00022643"/>
    </source>
</evidence>
<proteinExistence type="inferred from homology"/>
<dbReference type="SUPFAM" id="SSF50475">
    <property type="entry name" value="FMN-binding split barrel"/>
    <property type="match status" value="1"/>
</dbReference>
<keyword evidence="7" id="KW-1185">Reference proteome</keyword>
<sequence length="222" mass="24910">MKHFDQQQLAAMENRERVKFINSLSGFKSANLIGTSNRRNDDNLAIISSVVHLGANPPLIGFIMRPHSVDRHTLENIEETGVYTINHVHRGIVKQAHQTSARYDRDQSEFAETGLTPARYDGFHAPYVEESRLSMGVKLVEVASITHNGTEFVIGEIQWVRTDEKAIHDDGFIDIEALETVAVSGLDRYHSTQSLCRLSYAKPDKPVAELDLNGDSHDQNDD</sequence>
<evidence type="ECO:0000256" key="2">
    <source>
        <dbReference type="ARBA" id="ARBA00022630"/>
    </source>
</evidence>
<keyword evidence="2" id="KW-0285">Flavoprotein</keyword>
<comment type="caution">
    <text evidence="6">The sequence shown here is derived from an EMBL/GenBank/DDBJ whole genome shotgun (WGS) entry which is preliminary data.</text>
</comment>
<keyword evidence="3" id="KW-0288">FMN</keyword>
<evidence type="ECO:0000256" key="1">
    <source>
        <dbReference type="ARBA" id="ARBA00001917"/>
    </source>
</evidence>
<dbReference type="PANTHER" id="PTHR33798">
    <property type="entry name" value="FLAVOPROTEIN OXYGENASE"/>
    <property type="match status" value="1"/>
</dbReference>
<dbReference type="InterPro" id="IPR002563">
    <property type="entry name" value="Flavin_Rdtase-like_dom"/>
</dbReference>
<dbReference type="GO" id="GO:0016646">
    <property type="term" value="F:oxidoreductase activity, acting on the CH-NH group of donors, NAD or NADP as acceptor"/>
    <property type="evidence" value="ECO:0007669"/>
    <property type="project" value="UniProtKB-ARBA"/>
</dbReference>
<dbReference type="SMART" id="SM00903">
    <property type="entry name" value="Flavin_Reduct"/>
    <property type="match status" value="1"/>
</dbReference>
<dbReference type="InterPro" id="IPR012349">
    <property type="entry name" value="Split_barrel_FMN-bd"/>
</dbReference>
<gene>
    <name evidence="6" type="ORF">DEU29_107104</name>
</gene>
<dbReference type="Pfam" id="PF01613">
    <property type="entry name" value="Flavin_Reduct"/>
    <property type="match status" value="1"/>
</dbReference>
<evidence type="ECO:0000259" key="5">
    <source>
        <dbReference type="SMART" id="SM00903"/>
    </source>
</evidence>
<evidence type="ECO:0000313" key="6">
    <source>
        <dbReference type="EMBL" id="TDP33284.1"/>
    </source>
</evidence>
<dbReference type="GO" id="GO:0010181">
    <property type="term" value="F:FMN binding"/>
    <property type="evidence" value="ECO:0007669"/>
    <property type="project" value="InterPro"/>
</dbReference>